<evidence type="ECO:0000313" key="3">
    <source>
        <dbReference type="EMBL" id="KAL2270670.1"/>
    </source>
</evidence>
<keyword evidence="2" id="KW-0472">Membrane</keyword>
<dbReference type="GeneID" id="98125195"/>
<name>A0ABR4DK01_9PEZI</name>
<accession>A0ABR4DK01</accession>
<evidence type="ECO:0000313" key="4">
    <source>
        <dbReference type="Proteomes" id="UP001600064"/>
    </source>
</evidence>
<dbReference type="RefSeq" id="XP_070869394.1">
    <property type="nucleotide sequence ID" value="XM_071010551.1"/>
</dbReference>
<evidence type="ECO:0000256" key="2">
    <source>
        <dbReference type="SAM" id="Phobius"/>
    </source>
</evidence>
<reference evidence="3 4" key="1">
    <citation type="journal article" date="2024" name="Commun. Biol.">
        <title>Comparative genomic analysis of thermophilic fungi reveals convergent evolutionary adaptations and gene losses.</title>
        <authorList>
            <person name="Steindorff A.S."/>
            <person name="Aguilar-Pontes M.V."/>
            <person name="Robinson A.J."/>
            <person name="Andreopoulos B."/>
            <person name="LaButti K."/>
            <person name="Kuo A."/>
            <person name="Mondo S."/>
            <person name="Riley R."/>
            <person name="Otillar R."/>
            <person name="Haridas S."/>
            <person name="Lipzen A."/>
            <person name="Grimwood J."/>
            <person name="Schmutz J."/>
            <person name="Clum A."/>
            <person name="Reid I.D."/>
            <person name="Moisan M.C."/>
            <person name="Butler G."/>
            <person name="Nguyen T.T.M."/>
            <person name="Dewar K."/>
            <person name="Conant G."/>
            <person name="Drula E."/>
            <person name="Henrissat B."/>
            <person name="Hansel C."/>
            <person name="Singer S."/>
            <person name="Hutchinson M.I."/>
            <person name="de Vries R.P."/>
            <person name="Natvig D.O."/>
            <person name="Powell A.J."/>
            <person name="Tsang A."/>
            <person name="Grigoriev I.V."/>
        </authorList>
    </citation>
    <scope>NUCLEOTIDE SEQUENCE [LARGE SCALE GENOMIC DNA]</scope>
    <source>
        <strain evidence="3 4">ATCC 22073</strain>
    </source>
</reference>
<proteinExistence type="predicted"/>
<organism evidence="3 4">
    <name type="scientific">Remersonia thermophila</name>
    <dbReference type="NCBI Taxonomy" id="72144"/>
    <lineage>
        <taxon>Eukaryota</taxon>
        <taxon>Fungi</taxon>
        <taxon>Dikarya</taxon>
        <taxon>Ascomycota</taxon>
        <taxon>Pezizomycotina</taxon>
        <taxon>Sordariomycetes</taxon>
        <taxon>Sordariomycetidae</taxon>
        <taxon>Sordariales</taxon>
        <taxon>Sordariales incertae sedis</taxon>
        <taxon>Remersonia</taxon>
    </lineage>
</organism>
<sequence>MAIASRPDRLRSAKSTRMQDDTELARREYLWNRPDGARPDFAEKYAHGDDILVSWNALNNSIYDLWLTSWDLGRNPVVLCLKRSVNMSQDGNLHLVTSNPPTPELASHTRYVLRFKPPTGRGDFVASDPDMSSPGFLLVQPGAGDANADGRGLGVVVQSTASTTLATATSWATPSRSVATTVAETETNGVAEKPGLSLSPAAAAGLTIGLILGVALLVAIELWYLSWRRRRQQLRGEEEEEEEEGQEEEEEESGGVESQRIWKHQRRHEARDTFGTFLEVGKAERVLITEAAWMSPELPGDSTWGQRLVHELQGSGFGRSDSRAVTVNSSLVELDAEQRPRRQEG</sequence>
<feature type="transmembrane region" description="Helical" evidence="2">
    <location>
        <begin position="201"/>
        <end position="225"/>
    </location>
</feature>
<feature type="region of interest" description="Disordered" evidence="1">
    <location>
        <begin position="235"/>
        <end position="265"/>
    </location>
</feature>
<feature type="region of interest" description="Disordered" evidence="1">
    <location>
        <begin position="1"/>
        <end position="20"/>
    </location>
</feature>
<keyword evidence="2" id="KW-1133">Transmembrane helix</keyword>
<comment type="caution">
    <text evidence="3">The sequence shown here is derived from an EMBL/GenBank/DDBJ whole genome shotgun (WGS) entry which is preliminary data.</text>
</comment>
<feature type="compositionally biased region" description="Acidic residues" evidence="1">
    <location>
        <begin position="237"/>
        <end position="254"/>
    </location>
</feature>
<evidence type="ECO:0000256" key="1">
    <source>
        <dbReference type="SAM" id="MobiDB-lite"/>
    </source>
</evidence>
<keyword evidence="2" id="KW-0812">Transmembrane</keyword>
<dbReference type="Proteomes" id="UP001600064">
    <property type="component" value="Unassembled WGS sequence"/>
</dbReference>
<gene>
    <name evidence="3" type="ORF">VTJ83DRAFT_41</name>
</gene>
<keyword evidence="4" id="KW-1185">Reference proteome</keyword>
<protein>
    <submittedName>
        <fullName evidence="3">Uncharacterized protein</fullName>
    </submittedName>
</protein>
<dbReference type="EMBL" id="JAZGUE010000001">
    <property type="protein sequence ID" value="KAL2270670.1"/>
    <property type="molecule type" value="Genomic_DNA"/>
</dbReference>